<sequence>MTPASVQAFVAEQHAPDATLYVLLDLLADCAADDPLHIEALRQTLGNDAVMPLHRPDLIHTPSACPVLVALATPGTSPSQELLTLSALRAHEDLDRYKRYVCGWLSSSAPSRDLSAHIVLLGQLPVEQGRAFFPVHEPLRLELLAGTFRSNEGPWWPIRHWLVPTSSGTGSVLVGKPEHSTAMGICTAAVQLDALMVSSLLNSWRRALRLPLAYAPARWNGPAALPPQAAAQAYIQIQQARQLGLSHQDDILTLALHRLMLHPHLHQHTGVRALIEQAVQGQAPLSQLLAPYNDNAWQRAVSDLTHAGALQ</sequence>
<gene>
    <name evidence="1" type="ORF">PVE_R1G3798</name>
</gene>
<evidence type="ECO:0008006" key="3">
    <source>
        <dbReference type="Google" id="ProtNLM"/>
    </source>
</evidence>
<reference evidence="2" key="1">
    <citation type="submission" date="2016-07" db="EMBL/GenBank/DDBJ databases">
        <authorList>
            <person name="Florea S."/>
            <person name="Webb J.S."/>
            <person name="Jaromczyk J."/>
            <person name="Schardl C.L."/>
        </authorList>
    </citation>
    <scope>NUCLEOTIDE SEQUENCE [LARGE SCALE GENOMIC DNA]</scope>
    <source>
        <strain evidence="2">1YdBTEX2</strain>
    </source>
</reference>
<evidence type="ECO:0000313" key="2">
    <source>
        <dbReference type="Proteomes" id="UP000245431"/>
    </source>
</evidence>
<organism evidence="1 2">
    <name type="scientific">Pseudomonas veronii 1YdBTEX2</name>
    <dbReference type="NCBI Taxonomy" id="1295141"/>
    <lineage>
        <taxon>Bacteria</taxon>
        <taxon>Pseudomonadati</taxon>
        <taxon>Pseudomonadota</taxon>
        <taxon>Gammaproteobacteria</taxon>
        <taxon>Pseudomonadales</taxon>
        <taxon>Pseudomonadaceae</taxon>
        <taxon>Pseudomonas</taxon>
    </lineage>
</organism>
<protein>
    <recommendedName>
        <fullName evidence="3">DUF4123 domain-containing protein</fullName>
    </recommendedName>
</protein>
<evidence type="ECO:0000313" key="1">
    <source>
        <dbReference type="EMBL" id="SBW81680.1"/>
    </source>
</evidence>
<dbReference type="AlphaFoldDB" id="A0A1D3K035"/>
<proteinExistence type="predicted"/>
<accession>A0A1D3K035</accession>
<dbReference type="EMBL" id="LT599583">
    <property type="protein sequence ID" value="SBW81680.1"/>
    <property type="molecule type" value="Genomic_DNA"/>
</dbReference>
<dbReference type="Proteomes" id="UP000245431">
    <property type="component" value="Chromosome PVE_r1"/>
</dbReference>
<name>A0A1D3K035_PSEVE</name>